<dbReference type="Pfam" id="PF03886">
    <property type="entry name" value="ABC_trans_aux"/>
    <property type="match status" value="1"/>
</dbReference>
<dbReference type="SUPFAM" id="SSF159594">
    <property type="entry name" value="XCC0632-like"/>
    <property type="match status" value="1"/>
</dbReference>
<evidence type="ECO:0000259" key="1">
    <source>
        <dbReference type="Pfam" id="PF03886"/>
    </source>
</evidence>
<dbReference type="Gene3D" id="3.40.50.10610">
    <property type="entry name" value="ABC-type transport auxiliary lipoprotein component"/>
    <property type="match status" value="1"/>
</dbReference>
<reference evidence="3" key="2">
    <citation type="submission" date="2013-07" db="EMBL/GenBank/DDBJ databases">
        <authorList>
            <person name="Morais-Silva F.O."/>
            <person name="Rezende A.M."/>
            <person name="Pimentel C."/>
            <person name="Resende D.M."/>
            <person name="Santos C.I."/>
            <person name="Clemente C."/>
            <person name="de Oliveira L.M."/>
            <person name="da Silva S.M."/>
            <person name="Costa D.A."/>
            <person name="Varela-Raposo A."/>
            <person name="Horacio E.C.A."/>
            <person name="Matos M."/>
            <person name="Flores O."/>
            <person name="Ruiz J.C."/>
            <person name="Rodrigues-Pousada C."/>
        </authorList>
    </citation>
    <scope>NUCLEOTIDE SEQUENCE [LARGE SCALE GENOMIC DNA]</scope>
    <source>
        <strain evidence="3">ATCC 19364 / DSM 1382 / NCIMB 9332 / VKM B-1759</strain>
    </source>
</reference>
<dbReference type="STRING" id="1121448.DGI_0735"/>
<keyword evidence="3" id="KW-1185">Reference proteome</keyword>
<dbReference type="InterPro" id="IPR005586">
    <property type="entry name" value="ABC_trans_aux"/>
</dbReference>
<dbReference type="PROSITE" id="PS51257">
    <property type="entry name" value="PROKAR_LIPOPROTEIN"/>
    <property type="match status" value="1"/>
</dbReference>
<gene>
    <name evidence="2" type="ORF">DGI_0735</name>
</gene>
<dbReference type="PATRIC" id="fig|1121448.10.peg.741"/>
<protein>
    <recommendedName>
        <fullName evidence="1">ABC-type transport auxiliary lipoprotein component domain-containing protein</fullName>
    </recommendedName>
</protein>
<dbReference type="OrthoDB" id="5372878at2"/>
<dbReference type="HOGENOM" id="CLU_096001_2_1_7"/>
<proteinExistence type="predicted"/>
<organism evidence="2 3">
    <name type="scientific">Megalodesulfovibrio gigas (strain ATCC 19364 / DSM 1382 / NCIMB 9332 / VKM B-1759)</name>
    <name type="common">Desulfovibrio gigas</name>
    <dbReference type="NCBI Taxonomy" id="1121448"/>
    <lineage>
        <taxon>Bacteria</taxon>
        <taxon>Pseudomonadati</taxon>
        <taxon>Thermodesulfobacteriota</taxon>
        <taxon>Desulfovibrionia</taxon>
        <taxon>Desulfovibrionales</taxon>
        <taxon>Desulfovibrionaceae</taxon>
        <taxon>Megalodesulfovibrio</taxon>
    </lineage>
</organism>
<sequence length="212" mass="22752">MTGRTGAHRTARWLWICCLALLAAGCMGRSEPARFYILQPAALLPEDVAAQPPPAEAGCFVLGVGPVVLPGFVDRDQMVARQGDHTLTVAEFDRWAEPLDKAFARTLATNLEQLVCARPAVSYPFPQGMQLDRQVSLQLSRHDCMPGRDCVLEASWVVLDSRGDALATGAARLQQPLAGQSYAAMAAGLSQLNAALAVDVAASLRQAARTRR</sequence>
<dbReference type="KEGG" id="dgg:DGI_0735"/>
<dbReference type="Proteomes" id="UP000016587">
    <property type="component" value="Chromosome"/>
</dbReference>
<accession>T2G9R8</accession>
<dbReference type="AlphaFoldDB" id="T2G9R8"/>
<dbReference type="EMBL" id="CP006585">
    <property type="protein sequence ID" value="AGW12637.1"/>
    <property type="molecule type" value="Genomic_DNA"/>
</dbReference>
<dbReference type="eggNOG" id="COG3009">
    <property type="taxonomic scope" value="Bacteria"/>
</dbReference>
<dbReference type="RefSeq" id="WP_021759321.1">
    <property type="nucleotide sequence ID" value="NC_022444.1"/>
</dbReference>
<feature type="domain" description="ABC-type transport auxiliary lipoprotein component" evidence="1">
    <location>
        <begin position="45"/>
        <end position="201"/>
    </location>
</feature>
<name>T2G9R8_MEGG1</name>
<evidence type="ECO:0000313" key="3">
    <source>
        <dbReference type="Proteomes" id="UP000016587"/>
    </source>
</evidence>
<evidence type="ECO:0000313" key="2">
    <source>
        <dbReference type="EMBL" id="AGW12637.1"/>
    </source>
</evidence>
<reference evidence="2 3" key="1">
    <citation type="journal article" date="2013" name="J. Bacteriol.">
        <title>Roles of HynAB and Ech, the only two hydrogenases found in the model sulfate reducer Desulfovibrio gigas.</title>
        <authorList>
            <person name="Morais-Silva F.O."/>
            <person name="Santos C.I."/>
            <person name="Rodrigues R."/>
            <person name="Pereira I.A."/>
            <person name="Rodrigues-Pousada C."/>
        </authorList>
    </citation>
    <scope>NUCLEOTIDE SEQUENCE [LARGE SCALE GENOMIC DNA]</scope>
    <source>
        <strain evidence="3">ATCC 19364 / DSM 1382 / NCIMB 9332 / VKM B-1759</strain>
    </source>
</reference>